<keyword evidence="4" id="KW-1185">Reference proteome</keyword>
<dbReference type="InterPro" id="IPR010920">
    <property type="entry name" value="LSM_dom_sf"/>
</dbReference>
<dbReference type="InterPro" id="IPR052840">
    <property type="entry name" value="U7_snRNA_Sm-like"/>
</dbReference>
<dbReference type="GO" id="GO:0071254">
    <property type="term" value="C:cytoplasmic U snRNP body"/>
    <property type="evidence" value="ECO:0007669"/>
    <property type="project" value="TreeGrafter"/>
</dbReference>
<dbReference type="PANTHER" id="PTHR21196:SF1">
    <property type="entry name" value="U7 SNRNA-ASSOCIATED SM-LIKE PROTEIN LSM10"/>
    <property type="match status" value="1"/>
</dbReference>
<evidence type="ECO:0000313" key="4">
    <source>
        <dbReference type="Proteomes" id="UP000285301"/>
    </source>
</evidence>
<dbReference type="InterPro" id="IPR047575">
    <property type="entry name" value="Sm"/>
</dbReference>
<reference evidence="3 4" key="1">
    <citation type="journal article" date="2018" name="Gigascience">
        <title>Genomes of trombidid mites reveal novel predicted allergens and laterally-transferred genes associated with secondary metabolism.</title>
        <authorList>
            <person name="Dong X."/>
            <person name="Chaisiri K."/>
            <person name="Xia D."/>
            <person name="Armstrong S.D."/>
            <person name="Fang Y."/>
            <person name="Donnelly M.J."/>
            <person name="Kadowaki T."/>
            <person name="McGarry J.W."/>
            <person name="Darby A.C."/>
            <person name="Makepeace B.L."/>
        </authorList>
    </citation>
    <scope>NUCLEOTIDE SEQUENCE [LARGE SCALE GENOMIC DNA]</scope>
    <source>
        <strain evidence="3">UoL-WK</strain>
    </source>
</reference>
<sequence length="121" mass="13879">MQTPRERALSAKTLICFLQSLIDTRTTIELRDDSQIEGVIKSVDSFMNIELNDVCIRRPLKSSREELCDYLFVNGTKIRYVSIPDEVDALKAIDKQIASIRGYSQRGITKNRELSRKKPSE</sequence>
<evidence type="ECO:0000259" key="1">
    <source>
        <dbReference type="PROSITE" id="PS52002"/>
    </source>
</evidence>
<dbReference type="Pfam" id="PF01423">
    <property type="entry name" value="LSM"/>
    <property type="match status" value="1"/>
</dbReference>
<gene>
    <name evidence="2" type="ORF">B4U79_00882</name>
    <name evidence="3" type="ORF">B4U79_06418</name>
</gene>
<evidence type="ECO:0000313" key="3">
    <source>
        <dbReference type="EMBL" id="RWS07741.1"/>
    </source>
</evidence>
<dbReference type="GO" id="GO:0071208">
    <property type="term" value="F:histone pre-mRNA DCP binding"/>
    <property type="evidence" value="ECO:0007669"/>
    <property type="project" value="TreeGrafter"/>
</dbReference>
<dbReference type="GO" id="GO:0006398">
    <property type="term" value="P:mRNA 3'-end processing by stem-loop binding and cleavage"/>
    <property type="evidence" value="ECO:0007669"/>
    <property type="project" value="TreeGrafter"/>
</dbReference>
<feature type="domain" description="Sm" evidence="1">
    <location>
        <begin position="13"/>
        <end position="87"/>
    </location>
</feature>
<protein>
    <submittedName>
        <fullName evidence="3">U7 snRNA-associated Sm-like protein LSm10</fullName>
    </submittedName>
</protein>
<organism evidence="3 4">
    <name type="scientific">Dinothrombium tinctorium</name>
    <dbReference type="NCBI Taxonomy" id="1965070"/>
    <lineage>
        <taxon>Eukaryota</taxon>
        <taxon>Metazoa</taxon>
        <taxon>Ecdysozoa</taxon>
        <taxon>Arthropoda</taxon>
        <taxon>Chelicerata</taxon>
        <taxon>Arachnida</taxon>
        <taxon>Acari</taxon>
        <taxon>Acariformes</taxon>
        <taxon>Trombidiformes</taxon>
        <taxon>Prostigmata</taxon>
        <taxon>Anystina</taxon>
        <taxon>Parasitengona</taxon>
        <taxon>Trombidioidea</taxon>
        <taxon>Trombidiidae</taxon>
        <taxon>Dinothrombium</taxon>
    </lineage>
</organism>
<dbReference type="SMART" id="SM00651">
    <property type="entry name" value="Sm"/>
    <property type="match status" value="1"/>
</dbReference>
<comment type="caution">
    <text evidence="3">The sequence shown here is derived from an EMBL/GenBank/DDBJ whole genome shotgun (WGS) entry which is preliminary data.</text>
</comment>
<dbReference type="AlphaFoldDB" id="A0A3S5WGU8"/>
<evidence type="ECO:0000313" key="2">
    <source>
        <dbReference type="EMBL" id="RWS07598.1"/>
    </source>
</evidence>
<dbReference type="Proteomes" id="UP000285301">
    <property type="component" value="Unassembled WGS sequence"/>
</dbReference>
<dbReference type="GO" id="GO:0071209">
    <property type="term" value="F:U7 snRNA binding"/>
    <property type="evidence" value="ECO:0007669"/>
    <property type="project" value="TreeGrafter"/>
</dbReference>
<dbReference type="Gene3D" id="2.30.30.100">
    <property type="match status" value="1"/>
</dbReference>
<reference evidence="3" key="2">
    <citation type="submission" date="2018-11" db="EMBL/GenBank/DDBJ databases">
        <title>Trombidioid mite genomics.</title>
        <authorList>
            <person name="Dong X."/>
        </authorList>
    </citation>
    <scope>NUCLEOTIDE SEQUENCE</scope>
    <source>
        <strain evidence="3">UoL-WK</strain>
    </source>
</reference>
<dbReference type="SUPFAM" id="SSF50182">
    <property type="entry name" value="Sm-like ribonucleoproteins"/>
    <property type="match status" value="1"/>
</dbReference>
<dbReference type="STRING" id="1965070.A0A3S5WGU8"/>
<name>A0A3S5WGU8_9ACAR</name>
<dbReference type="PROSITE" id="PS52002">
    <property type="entry name" value="SM"/>
    <property type="match status" value="1"/>
</dbReference>
<dbReference type="EMBL" id="NCKU01003396">
    <property type="protein sequence ID" value="RWS07598.1"/>
    <property type="molecule type" value="Genomic_DNA"/>
</dbReference>
<dbReference type="EMBL" id="NCKU01003325">
    <property type="protein sequence ID" value="RWS07741.1"/>
    <property type="molecule type" value="Genomic_DNA"/>
</dbReference>
<dbReference type="InterPro" id="IPR001163">
    <property type="entry name" value="Sm_dom_euk/arc"/>
</dbReference>
<dbReference type="GO" id="GO:0016604">
    <property type="term" value="C:nuclear body"/>
    <property type="evidence" value="ECO:0007669"/>
    <property type="project" value="TreeGrafter"/>
</dbReference>
<proteinExistence type="predicted"/>
<dbReference type="PANTHER" id="PTHR21196">
    <property type="entry name" value="U7 SNRNA-ASSOCIATED SM-LIKE PROTEIN LSM10"/>
    <property type="match status" value="1"/>
</dbReference>
<dbReference type="OrthoDB" id="10256176at2759"/>
<accession>A0A3S5WGU8</accession>